<evidence type="ECO:0008006" key="4">
    <source>
        <dbReference type="Google" id="ProtNLM"/>
    </source>
</evidence>
<feature type="transmembrane region" description="Helical" evidence="1">
    <location>
        <begin position="81"/>
        <end position="98"/>
    </location>
</feature>
<feature type="transmembrane region" description="Helical" evidence="1">
    <location>
        <begin position="110"/>
        <end position="128"/>
    </location>
</feature>
<dbReference type="Proteomes" id="UP000317176">
    <property type="component" value="Unassembled WGS sequence"/>
</dbReference>
<dbReference type="EMBL" id="VLKL01000048">
    <property type="protein sequence ID" value="TWH92661.1"/>
    <property type="molecule type" value="Genomic_DNA"/>
</dbReference>
<feature type="transmembrane region" description="Helical" evidence="1">
    <location>
        <begin position="352"/>
        <end position="372"/>
    </location>
</feature>
<feature type="transmembrane region" description="Helical" evidence="1">
    <location>
        <begin position="134"/>
        <end position="156"/>
    </location>
</feature>
<keyword evidence="1" id="KW-0472">Membrane</keyword>
<protein>
    <recommendedName>
        <fullName evidence="4">O-antigen ligase-like membrane protein</fullName>
    </recommendedName>
</protein>
<sequence>MVSLDTFPARASSNKRATAASSDETNSVIFAHIAFILCICMQRFGLLIGTGQIFFSLFGFFALVAWGWWVNLVSIRAPQTLAFGLVVVWFLFSAVAAVESPDRGVEISPASLAMVLVTNSIFLFGPSTRFSNEAVLPVFLFYVRLCAVLAIVQIVLQFGGIRIFSFKDAIPALDPVLVESAYNQNAVEFYGSLNRRANGFFPMEPGALSQLLAIGVVVDVFFLRRLAYLPLYAVSYVLTRSGSGLLVLVVSLGVYPVIAPLKSLRVIAIGAAVALMLGTTYLVAPEPFDPIVSRLDEFSSTKSSGYARYVAQLQTWEYLFQTDRVLIGSGPGGLERSPAYFGGSGNPLLKLVADYGIIGLLIFLFYLVLSIFRKDNSMLALTMLACYQLGGGNLAMAPFLIMMAMLCVWSQPPGAGLWSIRPKAAPDRGVPARSAIIE</sequence>
<keyword evidence="3" id="KW-1185">Reference proteome</keyword>
<reference evidence="2 3" key="1">
    <citation type="journal article" date="2015" name="Stand. Genomic Sci.">
        <title>Genomic Encyclopedia of Bacterial and Archaeal Type Strains, Phase III: the genomes of soil and plant-associated and newly described type strains.</title>
        <authorList>
            <person name="Whitman W.B."/>
            <person name="Woyke T."/>
            <person name="Klenk H.P."/>
            <person name="Zhou Y."/>
            <person name="Lilburn T.G."/>
            <person name="Beck B.J."/>
            <person name="De Vos P."/>
            <person name="Vandamme P."/>
            <person name="Eisen J.A."/>
            <person name="Garrity G."/>
            <person name="Hugenholtz P."/>
            <person name="Kyrpides N.C."/>
        </authorList>
    </citation>
    <scope>NUCLEOTIDE SEQUENCE [LARGE SCALE GENOMIC DNA]</scope>
    <source>
        <strain evidence="2 3">CGMCC 1.10947</strain>
    </source>
</reference>
<proteinExistence type="predicted"/>
<organism evidence="2 3">
    <name type="scientific">Bradyrhizobium daqingense</name>
    <dbReference type="NCBI Taxonomy" id="993502"/>
    <lineage>
        <taxon>Bacteria</taxon>
        <taxon>Pseudomonadati</taxon>
        <taxon>Pseudomonadota</taxon>
        <taxon>Alphaproteobacteria</taxon>
        <taxon>Hyphomicrobiales</taxon>
        <taxon>Nitrobacteraceae</taxon>
        <taxon>Bradyrhizobium</taxon>
    </lineage>
</organism>
<keyword evidence="1" id="KW-1133">Transmembrane helix</keyword>
<name>A0A562KB63_9BRAD</name>
<feature type="transmembrane region" description="Helical" evidence="1">
    <location>
        <begin position="205"/>
        <end position="223"/>
    </location>
</feature>
<feature type="transmembrane region" description="Helical" evidence="1">
    <location>
        <begin position="229"/>
        <end position="254"/>
    </location>
</feature>
<dbReference type="AlphaFoldDB" id="A0A562KB63"/>
<feature type="transmembrane region" description="Helical" evidence="1">
    <location>
        <begin position="266"/>
        <end position="284"/>
    </location>
</feature>
<evidence type="ECO:0000313" key="3">
    <source>
        <dbReference type="Proteomes" id="UP000317176"/>
    </source>
</evidence>
<keyword evidence="1" id="KW-0812">Transmembrane</keyword>
<accession>A0A562KB63</accession>
<comment type="caution">
    <text evidence="2">The sequence shown here is derived from an EMBL/GenBank/DDBJ whole genome shotgun (WGS) entry which is preliminary data.</text>
</comment>
<feature type="transmembrane region" description="Helical" evidence="1">
    <location>
        <begin position="384"/>
        <end position="411"/>
    </location>
</feature>
<gene>
    <name evidence="2" type="ORF">IQ17_07125</name>
</gene>
<evidence type="ECO:0000256" key="1">
    <source>
        <dbReference type="SAM" id="Phobius"/>
    </source>
</evidence>
<evidence type="ECO:0000313" key="2">
    <source>
        <dbReference type="EMBL" id="TWH92661.1"/>
    </source>
</evidence>
<feature type="transmembrane region" description="Helical" evidence="1">
    <location>
        <begin position="53"/>
        <end position="69"/>
    </location>
</feature>
<dbReference type="OrthoDB" id="7529199at2"/>
<dbReference type="RefSeq" id="WP_145642994.1">
    <property type="nucleotide sequence ID" value="NZ_CP088014.1"/>
</dbReference>